<proteinExistence type="predicted"/>
<evidence type="ECO:0000313" key="2">
    <source>
        <dbReference type="Proteomes" id="UP000245468"/>
    </source>
</evidence>
<evidence type="ECO:0008006" key="3">
    <source>
        <dbReference type="Google" id="ProtNLM"/>
    </source>
</evidence>
<dbReference type="InterPro" id="IPR027056">
    <property type="entry name" value="Gluconate_2DH_su3"/>
</dbReference>
<organism evidence="1 2">
    <name type="scientific">Aquirufa nivalisilvae</name>
    <dbReference type="NCBI Taxonomy" id="2516557"/>
    <lineage>
        <taxon>Bacteria</taxon>
        <taxon>Pseudomonadati</taxon>
        <taxon>Bacteroidota</taxon>
        <taxon>Cytophagia</taxon>
        <taxon>Cytophagales</taxon>
        <taxon>Flectobacillaceae</taxon>
        <taxon>Aquirufa</taxon>
    </lineage>
</organism>
<protein>
    <recommendedName>
        <fullName evidence="3">Gluconate 2-dehydrogenase subunit 3 family protein</fullName>
    </recommendedName>
</protein>
<dbReference type="EMBL" id="CP029346">
    <property type="protein sequence ID" value="AWL08472.1"/>
    <property type="molecule type" value="Genomic_DNA"/>
</dbReference>
<dbReference type="Proteomes" id="UP000245468">
    <property type="component" value="Chromosome"/>
</dbReference>
<reference evidence="2" key="1">
    <citation type="submission" date="2018-05" db="EMBL/GenBank/DDBJ databases">
        <title>Pseudarcicella sp. HME7025 Genome sequencing and assembly.</title>
        <authorList>
            <person name="Kim H."/>
            <person name="Kang H."/>
            <person name="Joh K."/>
        </authorList>
    </citation>
    <scope>NUCLEOTIDE SEQUENCE [LARGE SCALE GENOMIC DNA]</scope>
    <source>
        <strain evidence="2">HME7025</strain>
    </source>
</reference>
<evidence type="ECO:0000313" key="1">
    <source>
        <dbReference type="EMBL" id="AWL08472.1"/>
    </source>
</evidence>
<gene>
    <name evidence="1" type="ORF">HME7025_00600</name>
</gene>
<dbReference type="Pfam" id="PF13618">
    <property type="entry name" value="Gluconate_2-dh3"/>
    <property type="match status" value="1"/>
</dbReference>
<dbReference type="AlphaFoldDB" id="A0A2S2DT39"/>
<sequence length="191" mass="20517">MNINRREAVQRVVMLMGGVVSAPAMAGLRGEKLNHGAFVSVTADQESLLAEVADVIIPNSGTPGAKAAGVEKFIVRVVRDCYPKEEQEHFYAGLAKLEANCQAKTGKSFAQASAVEKKEALTGIMLESDAERTANKGKKAPTPFFFMMKELTTTGYFTSEIGATKALEYLPIPGKFDGCMPLAPGQKTWAL</sequence>
<name>A0A2S2DT39_9BACT</name>
<accession>A0A2S2DT39</accession>
<keyword evidence="2" id="KW-1185">Reference proteome</keyword>
<dbReference type="KEGG" id="psez:HME7025_00600"/>